<organism evidence="2 3">
    <name type="scientific">Sordaria macrospora</name>
    <dbReference type="NCBI Taxonomy" id="5147"/>
    <lineage>
        <taxon>Eukaryota</taxon>
        <taxon>Fungi</taxon>
        <taxon>Dikarya</taxon>
        <taxon>Ascomycota</taxon>
        <taxon>Pezizomycotina</taxon>
        <taxon>Sordariomycetes</taxon>
        <taxon>Sordariomycetidae</taxon>
        <taxon>Sordariales</taxon>
        <taxon>Sordariaceae</taxon>
        <taxon>Sordaria</taxon>
    </lineage>
</organism>
<feature type="signal peptide" evidence="1">
    <location>
        <begin position="1"/>
        <end position="17"/>
    </location>
</feature>
<accession>A0A8S8ZKI8</accession>
<reference evidence="2 3" key="1">
    <citation type="submission" date="2017-07" db="EMBL/GenBank/DDBJ databases">
        <title>Genome sequence of the Sordaria macrospora wild type strain R19027.</title>
        <authorList>
            <person name="Nowrousian M."/>
            <person name="Teichert I."/>
            <person name="Kueck U."/>
        </authorList>
    </citation>
    <scope>NUCLEOTIDE SEQUENCE [LARGE SCALE GENOMIC DNA]</scope>
    <source>
        <strain evidence="2 3">R19027</strain>
        <tissue evidence="2">Mycelium</tissue>
    </source>
</reference>
<keyword evidence="1" id="KW-0732">Signal</keyword>
<dbReference type="Proteomes" id="UP000433876">
    <property type="component" value="Unassembled WGS sequence"/>
</dbReference>
<evidence type="ECO:0000313" key="3">
    <source>
        <dbReference type="Proteomes" id="UP000433876"/>
    </source>
</evidence>
<dbReference type="AlphaFoldDB" id="A0A8S8ZKI8"/>
<dbReference type="EMBL" id="NMPR01000138">
    <property type="protein sequence ID" value="KAA8629386.1"/>
    <property type="molecule type" value="Genomic_DNA"/>
</dbReference>
<evidence type="ECO:0000313" key="2">
    <source>
        <dbReference type="EMBL" id="KAA8629386.1"/>
    </source>
</evidence>
<sequence length="156" mass="16847">MHMRLFHFLTLPLLSLCNNISKVSAPYGTWNLSVSGGFAASGFRWQDMLAEFTYSEHIGAVVIPTITSECNWFYDPRIPGYNPPPGTCNDTSFGYDWPNGGTGVTNITLHQTVKDPEDGTKAVAVTGTSQIEYRCGLNAGRTCAASVVVEAFEGSG</sequence>
<comment type="caution">
    <text evidence="2">The sequence shown here is derived from an EMBL/GenBank/DDBJ whole genome shotgun (WGS) entry which is preliminary data.</text>
</comment>
<protein>
    <submittedName>
        <fullName evidence="2">Uncharacterized protein</fullName>
    </submittedName>
</protein>
<name>A0A8S8ZKI8_SORMA</name>
<gene>
    <name evidence="2" type="ORF">SMACR_07987</name>
</gene>
<evidence type="ECO:0000256" key="1">
    <source>
        <dbReference type="SAM" id="SignalP"/>
    </source>
</evidence>
<proteinExistence type="predicted"/>
<feature type="chain" id="PRO_5035774416" evidence="1">
    <location>
        <begin position="18"/>
        <end position="156"/>
    </location>
</feature>
<dbReference type="VEuPathDB" id="FungiDB:SMAC_07987"/>